<dbReference type="PANTHER" id="PTHR11604:SF0">
    <property type="entry name" value="PROFILIN"/>
    <property type="match status" value="1"/>
</dbReference>
<dbReference type="Gene3D" id="3.30.450.30">
    <property type="entry name" value="Dynein light chain 2a, cytoplasmic"/>
    <property type="match status" value="1"/>
</dbReference>
<dbReference type="InterPro" id="IPR048278">
    <property type="entry name" value="PFN"/>
</dbReference>
<name>A0A835ZBQ3_9STRA</name>
<dbReference type="GO" id="GO:0005938">
    <property type="term" value="C:cell cortex"/>
    <property type="evidence" value="ECO:0007669"/>
    <property type="project" value="TreeGrafter"/>
</dbReference>
<dbReference type="AlphaFoldDB" id="A0A835ZBQ3"/>
<dbReference type="OrthoDB" id="184514at2759"/>
<comment type="caution">
    <text evidence="7">The sequence shown here is derived from an EMBL/GenBank/DDBJ whole genome shotgun (WGS) entry which is preliminary data.</text>
</comment>
<comment type="similarity">
    <text evidence="2 6">Belongs to the profilin family.</text>
</comment>
<keyword evidence="8" id="KW-1185">Reference proteome</keyword>
<dbReference type="InterPro" id="IPR005455">
    <property type="entry name" value="PFN_euk"/>
</dbReference>
<keyword evidence="3" id="KW-0963">Cytoplasm</keyword>
<dbReference type="EMBL" id="JAFCMP010000038">
    <property type="protein sequence ID" value="KAG5190138.1"/>
    <property type="molecule type" value="Genomic_DNA"/>
</dbReference>
<dbReference type="PANTHER" id="PTHR11604">
    <property type="entry name" value="PROFILIN"/>
    <property type="match status" value="1"/>
</dbReference>
<dbReference type="SMART" id="SM00392">
    <property type="entry name" value="PROF"/>
    <property type="match status" value="1"/>
</dbReference>
<evidence type="ECO:0000313" key="7">
    <source>
        <dbReference type="EMBL" id="KAG5190138.1"/>
    </source>
</evidence>
<dbReference type="InterPro" id="IPR036140">
    <property type="entry name" value="PFN_sf"/>
</dbReference>
<organism evidence="7 8">
    <name type="scientific">Tribonema minus</name>
    <dbReference type="NCBI Taxonomy" id="303371"/>
    <lineage>
        <taxon>Eukaryota</taxon>
        <taxon>Sar</taxon>
        <taxon>Stramenopiles</taxon>
        <taxon>Ochrophyta</taxon>
        <taxon>PX clade</taxon>
        <taxon>Xanthophyceae</taxon>
        <taxon>Tribonematales</taxon>
        <taxon>Tribonemataceae</taxon>
        <taxon>Tribonema</taxon>
    </lineage>
</organism>
<evidence type="ECO:0000256" key="4">
    <source>
        <dbReference type="ARBA" id="ARBA00023203"/>
    </source>
</evidence>
<proteinExistence type="inferred from homology"/>
<evidence type="ECO:0000256" key="6">
    <source>
        <dbReference type="RuleBase" id="RU003909"/>
    </source>
</evidence>
<dbReference type="SUPFAM" id="SSF55770">
    <property type="entry name" value="Profilin (actin-binding protein)"/>
    <property type="match status" value="1"/>
</dbReference>
<evidence type="ECO:0000256" key="2">
    <source>
        <dbReference type="ARBA" id="ARBA00010058"/>
    </source>
</evidence>
<keyword evidence="4 6" id="KW-0009">Actin-binding</keyword>
<accession>A0A835ZBQ3</accession>
<dbReference type="GO" id="GO:0005856">
    <property type="term" value="C:cytoskeleton"/>
    <property type="evidence" value="ECO:0007669"/>
    <property type="project" value="UniProtKB-SubCell"/>
</dbReference>
<comment type="subcellular location">
    <subcellularLocation>
        <location evidence="1">Cytoplasm</location>
        <location evidence="1">Cytoskeleton</location>
    </subcellularLocation>
</comment>
<evidence type="ECO:0000313" key="8">
    <source>
        <dbReference type="Proteomes" id="UP000664859"/>
    </source>
</evidence>
<evidence type="ECO:0000256" key="1">
    <source>
        <dbReference type="ARBA" id="ARBA00004245"/>
    </source>
</evidence>
<dbReference type="Pfam" id="PF00235">
    <property type="entry name" value="Profilin"/>
    <property type="match status" value="1"/>
</dbReference>
<protein>
    <recommendedName>
        <fullName evidence="6">Profilin</fullName>
    </recommendedName>
</protein>
<gene>
    <name evidence="7" type="ORF">JKP88DRAFT_232469</name>
</gene>
<dbReference type="CDD" id="cd00148">
    <property type="entry name" value="PROF"/>
    <property type="match status" value="1"/>
</dbReference>
<sequence length="152" mass="16295">MSWDAYISTQLTASGVICQAAILGKADMQIYAQEGGFALYPSYQANVTKEDGTEGVETIDEVSEMLAFFTSGGTKMPKFGIRMNQVKYQLLKQAEGPLLYLKCSTGGACVAATNALVIVGIYKGAGNEAQTMQVHCNATVEALADYLRQSGW</sequence>
<reference evidence="7" key="1">
    <citation type="submission" date="2021-02" db="EMBL/GenBank/DDBJ databases">
        <title>First Annotated Genome of the Yellow-green Alga Tribonema minus.</title>
        <authorList>
            <person name="Mahan K.M."/>
        </authorList>
    </citation>
    <scope>NUCLEOTIDE SEQUENCE</scope>
    <source>
        <strain evidence="7">UTEX B ZZ1240</strain>
    </source>
</reference>
<evidence type="ECO:0000256" key="5">
    <source>
        <dbReference type="ARBA" id="ARBA00023212"/>
    </source>
</evidence>
<evidence type="ECO:0000256" key="3">
    <source>
        <dbReference type="ARBA" id="ARBA00022490"/>
    </source>
</evidence>
<dbReference type="GO" id="GO:0003785">
    <property type="term" value="F:actin monomer binding"/>
    <property type="evidence" value="ECO:0007669"/>
    <property type="project" value="TreeGrafter"/>
</dbReference>
<dbReference type="Proteomes" id="UP000664859">
    <property type="component" value="Unassembled WGS sequence"/>
</dbReference>
<keyword evidence="5" id="KW-0206">Cytoskeleton</keyword>